<gene>
    <name evidence="1" type="ORF">S01H1_49160</name>
</gene>
<dbReference type="AlphaFoldDB" id="X0X4W3"/>
<comment type="caution">
    <text evidence="1">The sequence shown here is derived from an EMBL/GenBank/DDBJ whole genome shotgun (WGS) entry which is preliminary data.</text>
</comment>
<evidence type="ECO:0000313" key="1">
    <source>
        <dbReference type="EMBL" id="GAG20021.1"/>
    </source>
</evidence>
<dbReference type="SUPFAM" id="SSF52113">
    <property type="entry name" value="BRCT domain"/>
    <property type="match status" value="1"/>
</dbReference>
<reference evidence="1" key="1">
    <citation type="journal article" date="2014" name="Front. Microbiol.">
        <title>High frequency of phylogenetically diverse reductive dehalogenase-homologous genes in deep subseafloor sedimentary metagenomes.</title>
        <authorList>
            <person name="Kawai M."/>
            <person name="Futagami T."/>
            <person name="Toyoda A."/>
            <person name="Takaki Y."/>
            <person name="Nishi S."/>
            <person name="Hori S."/>
            <person name="Arai W."/>
            <person name="Tsubouchi T."/>
            <person name="Morono Y."/>
            <person name="Uchiyama I."/>
            <person name="Ito T."/>
            <person name="Fujiyama A."/>
            <person name="Inagaki F."/>
            <person name="Takami H."/>
        </authorList>
    </citation>
    <scope>NUCLEOTIDE SEQUENCE</scope>
    <source>
        <strain evidence="1">Expedition CK06-06</strain>
    </source>
</reference>
<accession>X0X4W3</accession>
<feature type="non-terminal residue" evidence="1">
    <location>
        <position position="1"/>
    </location>
</feature>
<protein>
    <recommendedName>
        <fullName evidence="2">BRCT domain-containing protein</fullName>
    </recommendedName>
</protein>
<sequence>VSKITDYLVVGSDPGSKLNKAKKIGTKIIKEKKFIELIR</sequence>
<dbReference type="EMBL" id="BARS01031604">
    <property type="protein sequence ID" value="GAG20021.1"/>
    <property type="molecule type" value="Genomic_DNA"/>
</dbReference>
<evidence type="ECO:0008006" key="2">
    <source>
        <dbReference type="Google" id="ProtNLM"/>
    </source>
</evidence>
<dbReference type="Gene3D" id="3.40.50.10190">
    <property type="entry name" value="BRCT domain"/>
    <property type="match status" value="1"/>
</dbReference>
<name>X0X4W3_9ZZZZ</name>
<dbReference type="InterPro" id="IPR036420">
    <property type="entry name" value="BRCT_dom_sf"/>
</dbReference>
<proteinExistence type="predicted"/>
<organism evidence="1">
    <name type="scientific">marine sediment metagenome</name>
    <dbReference type="NCBI Taxonomy" id="412755"/>
    <lineage>
        <taxon>unclassified sequences</taxon>
        <taxon>metagenomes</taxon>
        <taxon>ecological metagenomes</taxon>
    </lineage>
</organism>